<dbReference type="PROSITE" id="PS51157">
    <property type="entry name" value="ZF_UBR"/>
    <property type="match status" value="1"/>
</dbReference>
<keyword evidence="4 10" id="KW-0479">Metal-binding</keyword>
<dbReference type="PANTHER" id="PTHR21497:SF24">
    <property type="entry name" value="E3 UBIQUITIN-PROTEIN LIGASE UBR1"/>
    <property type="match status" value="1"/>
</dbReference>
<dbReference type="Gene3D" id="3.30.1390.10">
    <property type="match status" value="1"/>
</dbReference>
<dbReference type="CDD" id="cd19672">
    <property type="entry name" value="UBR-box_UBR1_like"/>
    <property type="match status" value="1"/>
</dbReference>
<gene>
    <name evidence="13" type="ORF">NTJ_03548</name>
</gene>
<comment type="function">
    <text evidence="10">Ubiquitin ligase protein which is a component of the N-end rule pathway. Recognizes and binds to proteins bearing specific N-terminal residues that are destabilizing according to the N-end rule, leading to their ubiquitination and subsequent degradation.</text>
</comment>
<feature type="domain" description="UBR-type" evidence="12">
    <location>
        <begin position="105"/>
        <end position="176"/>
    </location>
</feature>
<dbReference type="SUPFAM" id="SSF46785">
    <property type="entry name" value="Winged helix' DNA-binding domain"/>
    <property type="match status" value="1"/>
</dbReference>
<dbReference type="Proteomes" id="UP001307889">
    <property type="component" value="Chromosome 2"/>
</dbReference>
<keyword evidence="6 10" id="KW-0833">Ubl conjugation pathway</keyword>
<evidence type="ECO:0000256" key="1">
    <source>
        <dbReference type="ARBA" id="ARBA00000900"/>
    </source>
</evidence>
<dbReference type="GO" id="GO:0016874">
    <property type="term" value="F:ligase activity"/>
    <property type="evidence" value="ECO:0007669"/>
    <property type="project" value="UniProtKB-KW"/>
</dbReference>
<dbReference type="Pfam" id="PF02617">
    <property type="entry name" value="ClpS"/>
    <property type="match status" value="1"/>
</dbReference>
<dbReference type="Pfam" id="PF02207">
    <property type="entry name" value="zf-UBR"/>
    <property type="match status" value="1"/>
</dbReference>
<feature type="zinc finger region" description="UBR-type" evidence="9">
    <location>
        <begin position="105"/>
        <end position="176"/>
    </location>
</feature>
<dbReference type="InterPro" id="IPR055194">
    <property type="entry name" value="UBR1-like_WH"/>
</dbReference>
<keyword evidence="5 10" id="KW-0863">Zinc-finger</keyword>
<accession>A0ABN7AEM0</accession>
<evidence type="ECO:0000259" key="12">
    <source>
        <dbReference type="PROSITE" id="PS51157"/>
    </source>
</evidence>
<dbReference type="InterPro" id="IPR003126">
    <property type="entry name" value="Znf_UBR"/>
</dbReference>
<dbReference type="Pfam" id="PF18995">
    <property type="entry name" value="PRT6_C"/>
    <property type="match status" value="1"/>
</dbReference>
<evidence type="ECO:0000256" key="7">
    <source>
        <dbReference type="ARBA" id="ARBA00022833"/>
    </source>
</evidence>
<dbReference type="InterPro" id="IPR014719">
    <property type="entry name" value="Ribosomal_bL12_C/ClpS-like"/>
</dbReference>
<comment type="pathway">
    <text evidence="2 10">Protein modification; protein ubiquitination.</text>
</comment>
<comment type="similarity">
    <text evidence="8 10">Belongs to the E3 ubiquitin-protein ligase UBR1-like family.</text>
</comment>
<evidence type="ECO:0000256" key="11">
    <source>
        <dbReference type="SAM" id="MobiDB-lite"/>
    </source>
</evidence>
<evidence type="ECO:0000256" key="3">
    <source>
        <dbReference type="ARBA" id="ARBA00022679"/>
    </source>
</evidence>
<feature type="compositionally biased region" description="Acidic residues" evidence="11">
    <location>
        <begin position="1350"/>
        <end position="1359"/>
    </location>
</feature>
<protein>
    <recommendedName>
        <fullName evidence="10">E3 ubiquitin-protein ligase</fullName>
        <ecNumber evidence="10">2.3.2.27</ecNumber>
    </recommendedName>
</protein>
<reference evidence="13 14" key="1">
    <citation type="submission" date="2023-09" db="EMBL/GenBank/DDBJ databases">
        <title>Nesidiocoris tenuis whole genome shotgun sequence.</title>
        <authorList>
            <person name="Shibata T."/>
            <person name="Shimoda M."/>
            <person name="Kobayashi T."/>
            <person name="Uehara T."/>
        </authorList>
    </citation>
    <scope>NUCLEOTIDE SEQUENCE [LARGE SCALE GENOMIC DNA]</scope>
    <source>
        <strain evidence="13 14">Japan</strain>
    </source>
</reference>
<organism evidence="13 14">
    <name type="scientific">Nesidiocoris tenuis</name>
    <dbReference type="NCBI Taxonomy" id="355587"/>
    <lineage>
        <taxon>Eukaryota</taxon>
        <taxon>Metazoa</taxon>
        <taxon>Ecdysozoa</taxon>
        <taxon>Arthropoda</taxon>
        <taxon>Hexapoda</taxon>
        <taxon>Insecta</taxon>
        <taxon>Pterygota</taxon>
        <taxon>Neoptera</taxon>
        <taxon>Paraneoptera</taxon>
        <taxon>Hemiptera</taxon>
        <taxon>Heteroptera</taxon>
        <taxon>Panheteroptera</taxon>
        <taxon>Cimicomorpha</taxon>
        <taxon>Miridae</taxon>
        <taxon>Dicyphina</taxon>
        <taxon>Nesidiocoris</taxon>
    </lineage>
</organism>
<proteinExistence type="inferred from homology"/>
<keyword evidence="13" id="KW-0436">Ligase</keyword>
<evidence type="ECO:0000256" key="8">
    <source>
        <dbReference type="ARBA" id="ARBA00046341"/>
    </source>
</evidence>
<evidence type="ECO:0000256" key="9">
    <source>
        <dbReference type="PROSITE-ProRule" id="PRU00508"/>
    </source>
</evidence>
<evidence type="ECO:0000313" key="14">
    <source>
        <dbReference type="Proteomes" id="UP001307889"/>
    </source>
</evidence>
<evidence type="ECO:0000256" key="10">
    <source>
        <dbReference type="RuleBase" id="RU366018"/>
    </source>
</evidence>
<dbReference type="InterPro" id="IPR003769">
    <property type="entry name" value="ClpS_core"/>
</dbReference>
<feature type="compositionally biased region" description="Low complexity" evidence="11">
    <location>
        <begin position="1291"/>
        <end position="1320"/>
    </location>
</feature>
<evidence type="ECO:0000313" key="13">
    <source>
        <dbReference type="EMBL" id="BES90740.1"/>
    </source>
</evidence>
<dbReference type="SMART" id="SM00396">
    <property type="entry name" value="ZnF_UBR1"/>
    <property type="match status" value="1"/>
</dbReference>
<dbReference type="Pfam" id="PF22960">
    <property type="entry name" value="WHD_UBR1"/>
    <property type="match status" value="1"/>
</dbReference>
<evidence type="ECO:0000256" key="4">
    <source>
        <dbReference type="ARBA" id="ARBA00022723"/>
    </source>
</evidence>
<dbReference type="EMBL" id="AP028910">
    <property type="protein sequence ID" value="BES90740.1"/>
    <property type="molecule type" value="Genomic_DNA"/>
</dbReference>
<evidence type="ECO:0000256" key="5">
    <source>
        <dbReference type="ARBA" id="ARBA00022771"/>
    </source>
</evidence>
<sequence length="1855" mass="210630">MDEADMDVEMELDFESMYTGPTTPYVIKWSKLWKEGQLTSTEIRDQWRNLVPQYFNVQLVQPMTESSFKCGLADGDLITPLEEFICQGDKNVIFNHLFNVDFPPSVCGKVFKMGEPTYNCRECGMDATCVLCVNCFKQSEHKNHRYKMSTSGGGGCCDCGDTEAWKKEPYCSTHAMRMKKTKCTTVVKFPADFVDRCQIIFTTILKYACQMLTLEYSPGLPVDLKVWDCLQSDLEEEQYCTVLYNDETHTFEQVISTLARVIKCSQRDAIEFVTNIDREGRTVVKMSRFEHCHELKNEIEKFTSRHGTRPLKVQVVHSLVVAHQYFALRLLAWLQKVTSLAEGFRSIFSNVVLNASQGDGNYELPLIDEILQRDTTLWKSARLHWHRLFISGMFMEYKNKKMFAKHFTKHYGAIMKDFIRDDHDHSFSVASLSIQVFTVPTLAQYLIAHEDVLMILLNTFISECYRKCNKLGKLEFDRSSPSGSFKRASYILYDLRYLLSSPPTTWTDGLRRGFLQGVSQILTLLTYMQEMDSVTRQIGQHMEYEPEWESAFNLHLKLAPVITLLLKWCSTDKIVLVKSYRLTLKKLYETSNFSYSQFGEVRELADHSASCLMYDVSTQPVSIHLPLSRFLAGLHLHLEKYNLTFDSPDFSSLTKQTPEQIIEPVLRTQVMIAQVHSGMWRRNGYSLSNQIFFYHNVKCRGEMLDRDIVLLQFGAALIESNEFLIHVLNKFGLINWANTDYETASSKNPEEDCIKQTINMVEEFLSLMITIIGERYVPGVGKVSVDDCVKNEIIHQLLIKPLLHSEVDKALPDDINDESGMEKVINEVANFKKPKPPAGKGVYEIKNEYLERYNVFFYHYTKEELSKSEEVQRKLRKSVNGLECCPPPVLAPLTEAFSMVANLLQCDVMLHIMNIILDRAINLRARSFSEAQLHKVLHLIGYALHEEENKFSSFFTFTKRAEKWGIQNLLEELSLSPRIEAHKDLIKWVTQKYRALTTPAQSTAMEVVIDKNTPQSFSPETHEKEFRAKLAAERRAALMAQMAAMQASFIKDNAELFQQAETNSVPSNSQVVEECEVETLPSIKSPVAVGPHQTSKVTVEKKLICILCQEEQVIVPDGPAMVLAAFIQKSTVLCRDRHTLETNSSSYDTLYLNSNMGPATHTGTCGHVMHGTCWKKYIDTIHNKENRRPYRLRAPTSFDIEKNEYLCPLCECLSNTVLPVIPYLHTLPNAVSSEPIAKLSFSEWLEASLIALTHKQRADKEWEEKSTSATAPTKPVINPSTTEKSGQNLQSDPASAADSSSSVITSNPSQQPSEPPQQMSVEGADSTSPDSGRACVLTPRAPPAEAMNTQEEEEMEGEGESMKMVVNDDYNKVISVTCGNMCMQLRLYEHQFGDETVGTSKTTPDCGLSEDLLHVINLFCQVAAAKSMDLHPHEEDPALPMLAWKTCAYTIHSIEWLLRYSDTSLLGNFTCRLQDGLENMVRLAGVLGSSWNQVPIVNRHGVKLLSMVIDNNNSFPSLLDWDCFGLLVAMTATFPSVFYSDPVPVPSGSTLEHHSLHLMFLCHIAQVLICVDFGNEELKENVVSDDTQCFLYLSSLHKKSEFVNTDEMWKKVKSNSISFLRCCAIFYHFLTGVSASGELQEVGGDTYENLCHYLGLPSTCKELLDHDHVVSLFYTWYQHDKIKSLSGVKFTREMMPMNELVTLPEDYSELINTVSLFTCPNSDREDSRNPTMCLICGEMLCSQTYCCQTELNKLLVGACTYHTHVCGAGSGVFLRVRECEVLLLASPNKGCFLSPPYVDDYGEADQGLRRGNPLHLCKERYRKLQLLWLSHSIYNEIAKAIEFAHALIPIQWQHL</sequence>
<dbReference type="Gene3D" id="2.10.110.30">
    <property type="match status" value="1"/>
</dbReference>
<dbReference type="EC" id="2.3.2.27" evidence="10"/>
<comment type="catalytic activity">
    <reaction evidence="1 10">
        <text>S-ubiquitinyl-[E2 ubiquitin-conjugating enzyme]-L-cysteine + [acceptor protein]-L-lysine = [E2 ubiquitin-conjugating enzyme]-L-cysteine + N(6)-ubiquitinyl-[acceptor protein]-L-lysine.</text>
        <dbReference type="EC" id="2.3.2.27"/>
    </reaction>
</comment>
<evidence type="ECO:0000256" key="2">
    <source>
        <dbReference type="ARBA" id="ARBA00004906"/>
    </source>
</evidence>
<keyword evidence="14" id="KW-1185">Reference proteome</keyword>
<feature type="compositionally biased region" description="Polar residues" evidence="11">
    <location>
        <begin position="1278"/>
        <end position="1290"/>
    </location>
</feature>
<evidence type="ECO:0000256" key="6">
    <source>
        <dbReference type="ARBA" id="ARBA00022786"/>
    </source>
</evidence>
<dbReference type="InterPro" id="IPR044046">
    <property type="entry name" value="E3_ligase_UBR-like_C"/>
</dbReference>
<name>A0ABN7AEM0_9HEMI</name>
<dbReference type="InterPro" id="IPR036390">
    <property type="entry name" value="WH_DNA-bd_sf"/>
</dbReference>
<keyword evidence="7 10" id="KW-0862">Zinc</keyword>
<dbReference type="InterPro" id="IPR039164">
    <property type="entry name" value="UBR1-like"/>
</dbReference>
<feature type="compositionally biased region" description="Basic and acidic residues" evidence="11">
    <location>
        <begin position="1257"/>
        <end position="1266"/>
    </location>
</feature>
<dbReference type="PANTHER" id="PTHR21497">
    <property type="entry name" value="UBIQUITIN LIGASE E3 ALPHA-RELATED"/>
    <property type="match status" value="1"/>
</dbReference>
<keyword evidence="3 10" id="KW-0808">Transferase</keyword>
<feature type="region of interest" description="Disordered" evidence="11">
    <location>
        <begin position="1257"/>
        <end position="1359"/>
    </location>
</feature>
<dbReference type="SUPFAM" id="SSF54736">
    <property type="entry name" value="ClpS-like"/>
    <property type="match status" value="1"/>
</dbReference>